<evidence type="ECO:0000256" key="1">
    <source>
        <dbReference type="SAM" id="MobiDB-lite"/>
    </source>
</evidence>
<dbReference type="EMBL" id="JAWHQM010000021">
    <property type="protein sequence ID" value="KAK5631833.1"/>
    <property type="molecule type" value="Genomic_DNA"/>
</dbReference>
<feature type="region of interest" description="Disordered" evidence="1">
    <location>
        <begin position="253"/>
        <end position="302"/>
    </location>
</feature>
<name>A0AAN7US62_9PEZI</name>
<comment type="caution">
    <text evidence="2">The sequence shown here is derived from an EMBL/GenBank/DDBJ whole genome shotgun (WGS) entry which is preliminary data.</text>
</comment>
<accession>A0AAN7US62</accession>
<organism evidence="2 3">
    <name type="scientific">Xylaria bambusicola</name>
    <dbReference type="NCBI Taxonomy" id="326684"/>
    <lineage>
        <taxon>Eukaryota</taxon>
        <taxon>Fungi</taxon>
        <taxon>Dikarya</taxon>
        <taxon>Ascomycota</taxon>
        <taxon>Pezizomycotina</taxon>
        <taxon>Sordariomycetes</taxon>
        <taxon>Xylariomycetidae</taxon>
        <taxon>Xylariales</taxon>
        <taxon>Xylariaceae</taxon>
        <taxon>Xylaria</taxon>
    </lineage>
</organism>
<dbReference type="AlphaFoldDB" id="A0AAN7US62"/>
<gene>
    <name evidence="2" type="ORF">RRF57_007547</name>
</gene>
<proteinExistence type="predicted"/>
<feature type="compositionally biased region" description="Basic and acidic residues" evidence="1">
    <location>
        <begin position="253"/>
        <end position="275"/>
    </location>
</feature>
<protein>
    <submittedName>
        <fullName evidence="2">Uncharacterized protein</fullName>
    </submittedName>
</protein>
<evidence type="ECO:0000313" key="3">
    <source>
        <dbReference type="Proteomes" id="UP001305414"/>
    </source>
</evidence>
<evidence type="ECO:0000313" key="2">
    <source>
        <dbReference type="EMBL" id="KAK5631833.1"/>
    </source>
</evidence>
<dbReference type="Proteomes" id="UP001305414">
    <property type="component" value="Unassembled WGS sequence"/>
</dbReference>
<reference evidence="2 3" key="1">
    <citation type="submission" date="2023-10" db="EMBL/GenBank/DDBJ databases">
        <title>Draft genome sequence of Xylaria bambusicola isolate GMP-LS, the root and basal stem rot pathogen of sugarcane in Indonesia.</title>
        <authorList>
            <person name="Selvaraj P."/>
            <person name="Muralishankar V."/>
            <person name="Muruganantham S."/>
            <person name="Sp S."/>
            <person name="Haryani S."/>
            <person name="Lau K.J.X."/>
            <person name="Naqvi N.I."/>
        </authorList>
    </citation>
    <scope>NUCLEOTIDE SEQUENCE [LARGE SCALE GENOMIC DNA]</scope>
    <source>
        <strain evidence="2">GMP-LS</strain>
    </source>
</reference>
<feature type="compositionally biased region" description="Pro residues" evidence="1">
    <location>
        <begin position="281"/>
        <end position="302"/>
    </location>
</feature>
<feature type="region of interest" description="Disordered" evidence="1">
    <location>
        <begin position="1"/>
        <end position="44"/>
    </location>
</feature>
<keyword evidence="3" id="KW-1185">Reference proteome</keyword>
<sequence length="302" mass="35154">MDVLPPPKPLRCGLPRVNRQRSPSPVSVFDEELDSPRRDTDSISINSMESLPDFMGRTAVDFDNDHVTTVYEAWELSLINDGQTRHSWKSLFGINIGTKWISRGDGCILMNPLVSFEQGELADMHEDAIRGHRNKRGTSQEVAYSQDLANRAYDLPSEVYDRLQSLLEDKTLATNKNPYRKREWRLIVLQPGEFRMTDLLPERKRKSIFSREKKPPVTRTWFIILRGREVKATKENGGWKTFSRYSNPWWKSDKRETKEAREQHKQMIKKMDRARPRYSRYPPPPPPPANPFIPPPRPPMGL</sequence>